<feature type="chain" id="PRO_5025673114" description="Zona pellucida sperm-binding protein 4" evidence="19">
    <location>
        <begin position="23"/>
        <end position="454"/>
    </location>
</feature>
<reference evidence="22" key="1">
    <citation type="submission" date="2021-04" db="EMBL/GenBank/DDBJ databases">
        <authorList>
            <consortium name="Wellcome Sanger Institute Data Sharing"/>
        </authorList>
    </citation>
    <scope>NUCLEOTIDE SEQUENCE [LARGE SCALE GENOMIC DNA]</scope>
</reference>
<dbReference type="InterPro" id="IPR000519">
    <property type="entry name" value="P_trefoil_dom"/>
</dbReference>
<evidence type="ECO:0000256" key="18">
    <source>
        <dbReference type="SAM" id="MobiDB-lite"/>
    </source>
</evidence>
<dbReference type="GO" id="GO:0035804">
    <property type="term" value="F:structural constituent of egg coat"/>
    <property type="evidence" value="ECO:0007669"/>
    <property type="project" value="TreeGrafter"/>
</dbReference>
<dbReference type="GeneID" id="115056168"/>
<dbReference type="SUPFAM" id="SSF57492">
    <property type="entry name" value="Trefoil"/>
    <property type="match status" value="1"/>
</dbReference>
<keyword evidence="23" id="KW-1185">Reference proteome</keyword>
<dbReference type="GO" id="GO:0032190">
    <property type="term" value="F:acrosin binding"/>
    <property type="evidence" value="ECO:0007669"/>
    <property type="project" value="TreeGrafter"/>
</dbReference>
<feature type="domain" description="ZP" evidence="20">
    <location>
        <begin position="123"/>
        <end position="417"/>
    </location>
</feature>
<evidence type="ECO:0000256" key="10">
    <source>
        <dbReference type="ARBA" id="ARBA00023180"/>
    </source>
</evidence>
<evidence type="ECO:0000256" key="19">
    <source>
        <dbReference type="SAM" id="SignalP"/>
    </source>
</evidence>
<dbReference type="SMART" id="SM00018">
    <property type="entry name" value="PD"/>
    <property type="match status" value="1"/>
</dbReference>
<dbReference type="GO" id="GO:0007339">
    <property type="term" value="P:binding of sperm to zona pellucida"/>
    <property type="evidence" value="ECO:0007669"/>
    <property type="project" value="TreeGrafter"/>
</dbReference>
<dbReference type="Pfam" id="PF00100">
    <property type="entry name" value="Zona_pellucida"/>
    <property type="match status" value="1"/>
</dbReference>
<name>A0A665UQQ2_ECHNA</name>
<comment type="function">
    <text evidence="13">Component of the zona pellucida, an extracellular matrix surrounding oocytes which mediates sperm binding, induction of the acrosome reaction and prevents post-fertilization polyspermy. The zona pellucida is composed of 3 to 4 glycoproteins, ZP1, ZP2, ZP3, and ZP4. ZP4 may act as a sperm receptor.</text>
</comment>
<evidence type="ECO:0000256" key="2">
    <source>
        <dbReference type="ARBA" id="ARBA00022475"/>
    </source>
</evidence>
<dbReference type="InterPro" id="IPR055356">
    <property type="entry name" value="ZP-N"/>
</dbReference>
<evidence type="ECO:0000256" key="13">
    <source>
        <dbReference type="ARBA" id="ARBA00037545"/>
    </source>
</evidence>
<dbReference type="PANTHER" id="PTHR23343">
    <property type="entry name" value="ZONA PELLUCIDA SPERM-BINDING PROTEIN"/>
    <property type="match status" value="1"/>
</dbReference>
<comment type="subcellular location">
    <subcellularLocation>
        <location evidence="1">Cell membrane</location>
        <topology evidence="1">Single-pass type I membrane protein</topology>
    </subcellularLocation>
    <subcellularLocation>
        <location evidence="12">Zona pellucida</location>
    </subcellularLocation>
</comment>
<dbReference type="Gene3D" id="2.60.40.4100">
    <property type="entry name" value="Zona pellucida, ZP-C domain"/>
    <property type="match status" value="1"/>
</dbReference>
<evidence type="ECO:0000256" key="6">
    <source>
        <dbReference type="ARBA" id="ARBA00022692"/>
    </source>
</evidence>
<dbReference type="Ensembl" id="ENSENLT00000022778.1">
    <property type="protein sequence ID" value="ENSENLP00000022023.1"/>
    <property type="gene ID" value="ENSENLG00000009893.1"/>
</dbReference>
<feature type="disulfide bond" evidence="17">
    <location>
        <begin position="92"/>
        <end position="107"/>
    </location>
</feature>
<protein>
    <recommendedName>
        <fullName evidence="14">Zona pellucida sperm-binding protein 4</fullName>
    </recommendedName>
    <alternativeName>
        <fullName evidence="16">Zona pellucida glycoprotein 4</fullName>
    </alternativeName>
    <alternativeName>
        <fullName evidence="15">Zona pellucida protein B</fullName>
    </alternativeName>
</protein>
<evidence type="ECO:0000256" key="1">
    <source>
        <dbReference type="ARBA" id="ARBA00004251"/>
    </source>
</evidence>
<keyword evidence="8" id="KW-0472">Membrane</keyword>
<evidence type="ECO:0000256" key="15">
    <source>
        <dbReference type="ARBA" id="ARBA00042273"/>
    </source>
</evidence>
<evidence type="ECO:0000256" key="8">
    <source>
        <dbReference type="ARBA" id="ARBA00023136"/>
    </source>
</evidence>
<dbReference type="CDD" id="cd00111">
    <property type="entry name" value="Trefoil"/>
    <property type="match status" value="1"/>
</dbReference>
<sequence length="454" mass="50024">MADKLICGCLLAVAILASLGDAQYSKNPKRPQRPLYPPQEPQRQHLTPPKRGGEQNTQQAKIPQQSNVPPHTKLPNPSFHTCEVEEASKISCGLPGITASECDHINCCFDGRMCYYGKAVTLQCTKDAQFIVVVARDATLPNLDLETIRFLGSDQNCGPIGTTSAFAIYQFPVTACGTVVTEEPGTLIYENRMASSFEVAVGRWGAVTRDSSFELIIQCKYIGTSVEALVIEVGNVPPPPPVAAPGPLRVELRLGNGICISKGCVEEEVAFSSYYQDADYPVPKVLRDPVYVEVRMLERTDPNIVLTLGRCWATCDPYPHSLPQWDLLIDGCPYRDDRYLTQLVPVGSSPDILYPTHYRRFIFKMFTFVATSSATQGKGGQANPEVIPLREKVYIHCDATVCQPSLGNNCEPRCFRKRRDIVASVQKGTRAETTLVSSRELVFSQPADGTQQSQ</sequence>
<evidence type="ECO:0000256" key="3">
    <source>
        <dbReference type="ARBA" id="ARBA00022525"/>
    </source>
</evidence>
<reference evidence="22" key="2">
    <citation type="submission" date="2025-08" db="UniProtKB">
        <authorList>
            <consortium name="Ensembl"/>
        </authorList>
    </citation>
    <scope>IDENTIFICATION</scope>
</reference>
<evidence type="ECO:0000256" key="7">
    <source>
        <dbReference type="ARBA" id="ARBA00022989"/>
    </source>
</evidence>
<dbReference type="PROSITE" id="PS51034">
    <property type="entry name" value="ZP_2"/>
    <property type="match status" value="1"/>
</dbReference>
<evidence type="ECO:0000259" key="20">
    <source>
        <dbReference type="PROSITE" id="PS51034"/>
    </source>
</evidence>
<evidence type="ECO:0000256" key="12">
    <source>
        <dbReference type="ARBA" id="ARBA00024183"/>
    </source>
</evidence>
<proteinExistence type="predicted"/>
<dbReference type="Gene3D" id="4.10.110.10">
    <property type="entry name" value="Spasmolytic Protein, domain 1"/>
    <property type="match status" value="1"/>
</dbReference>
<dbReference type="GO" id="GO:0005886">
    <property type="term" value="C:plasma membrane"/>
    <property type="evidence" value="ECO:0007669"/>
    <property type="project" value="UniProtKB-SubCell"/>
</dbReference>
<feature type="signal peptide" evidence="19">
    <location>
        <begin position="1"/>
        <end position="22"/>
    </location>
</feature>
<comment type="caution">
    <text evidence="17">Lacks conserved residue(s) required for the propagation of feature annotation.</text>
</comment>
<dbReference type="Gene3D" id="2.60.40.3210">
    <property type="entry name" value="Zona pellucida, ZP-N domain"/>
    <property type="match status" value="1"/>
</dbReference>
<keyword evidence="19" id="KW-0732">Signal</keyword>
<evidence type="ECO:0000256" key="5">
    <source>
        <dbReference type="ARBA" id="ARBA00022685"/>
    </source>
</evidence>
<evidence type="ECO:0000256" key="16">
    <source>
        <dbReference type="ARBA" id="ARBA00042573"/>
    </source>
</evidence>
<evidence type="ECO:0000256" key="14">
    <source>
        <dbReference type="ARBA" id="ARBA00040238"/>
    </source>
</evidence>
<dbReference type="OrthoDB" id="8919081at2759"/>
<dbReference type="InterPro" id="IPR044913">
    <property type="entry name" value="P_trefoil_dom_sf"/>
</dbReference>
<feature type="domain" description="P-type" evidence="21">
    <location>
        <begin position="80"/>
        <end position="118"/>
    </location>
</feature>
<feature type="region of interest" description="Disordered" evidence="18">
    <location>
        <begin position="24"/>
        <end position="77"/>
    </location>
</feature>
<keyword evidence="9 17" id="KW-1015">Disulfide bond</keyword>
<dbReference type="AlphaFoldDB" id="A0A665UQQ2"/>
<dbReference type="GO" id="GO:0060468">
    <property type="term" value="P:prevention of polyspermy"/>
    <property type="evidence" value="ECO:0007669"/>
    <property type="project" value="TreeGrafter"/>
</dbReference>
<accession>A0A665UQQ2</accession>
<dbReference type="Pfam" id="PF23344">
    <property type="entry name" value="ZP-N"/>
    <property type="match status" value="1"/>
</dbReference>
<dbReference type="PROSITE" id="PS51448">
    <property type="entry name" value="P_TREFOIL_2"/>
    <property type="match status" value="1"/>
</dbReference>
<dbReference type="GO" id="GO:0035805">
    <property type="term" value="C:egg coat"/>
    <property type="evidence" value="ECO:0007669"/>
    <property type="project" value="UniProtKB-SubCell"/>
</dbReference>
<keyword evidence="3" id="KW-0964">Secreted</keyword>
<organism evidence="22 23">
    <name type="scientific">Echeneis naucrates</name>
    <name type="common">Live sharksucker</name>
    <dbReference type="NCBI Taxonomy" id="173247"/>
    <lineage>
        <taxon>Eukaryota</taxon>
        <taxon>Metazoa</taxon>
        <taxon>Chordata</taxon>
        <taxon>Craniata</taxon>
        <taxon>Vertebrata</taxon>
        <taxon>Euteleostomi</taxon>
        <taxon>Actinopterygii</taxon>
        <taxon>Neopterygii</taxon>
        <taxon>Teleostei</taxon>
        <taxon>Neoteleostei</taxon>
        <taxon>Acanthomorphata</taxon>
        <taxon>Carangaria</taxon>
        <taxon>Carangiformes</taxon>
        <taxon>Echeneidae</taxon>
        <taxon>Echeneis</taxon>
    </lineage>
</organism>
<keyword evidence="7" id="KW-1133">Transmembrane helix</keyword>
<evidence type="ECO:0000256" key="9">
    <source>
        <dbReference type="ARBA" id="ARBA00023157"/>
    </source>
</evidence>
<dbReference type="PANTHER" id="PTHR23343:SF31">
    <property type="entry name" value="ZONA PELLUCIDA SPERM-BINDING PROTEIN 4"/>
    <property type="match status" value="1"/>
</dbReference>
<evidence type="ECO:0000259" key="21">
    <source>
        <dbReference type="PROSITE" id="PS51448"/>
    </source>
</evidence>
<dbReference type="SMART" id="SM00241">
    <property type="entry name" value="ZP"/>
    <property type="match status" value="1"/>
</dbReference>
<dbReference type="OMA" id="PPQYPQK"/>
<feature type="disulfide bond" evidence="17">
    <location>
        <begin position="82"/>
        <end position="108"/>
    </location>
</feature>
<dbReference type="InterPro" id="IPR001507">
    <property type="entry name" value="ZP_dom"/>
</dbReference>
<dbReference type="InterPro" id="IPR051148">
    <property type="entry name" value="Zona_Pellucida_Domain_gp"/>
</dbReference>
<evidence type="ECO:0000256" key="11">
    <source>
        <dbReference type="ARBA" id="ARBA00023279"/>
    </source>
</evidence>
<evidence type="ECO:0000256" key="4">
    <source>
        <dbReference type="ARBA" id="ARBA00022530"/>
    </source>
</evidence>
<dbReference type="Pfam" id="PF00088">
    <property type="entry name" value="Trefoil"/>
    <property type="match status" value="1"/>
</dbReference>
<keyword evidence="4" id="KW-0272">Extracellular matrix</keyword>
<keyword evidence="10" id="KW-0325">Glycoprotein</keyword>
<reference evidence="22" key="3">
    <citation type="submission" date="2025-09" db="UniProtKB">
        <authorList>
            <consortium name="Ensembl"/>
        </authorList>
    </citation>
    <scope>IDENTIFICATION</scope>
</reference>
<evidence type="ECO:0000256" key="17">
    <source>
        <dbReference type="PROSITE-ProRule" id="PRU00779"/>
    </source>
</evidence>
<evidence type="ECO:0000313" key="22">
    <source>
        <dbReference type="Ensembl" id="ENSENLP00000022023.1"/>
    </source>
</evidence>
<dbReference type="Proteomes" id="UP000472264">
    <property type="component" value="Chromosome 16"/>
</dbReference>
<dbReference type="InParanoid" id="A0A665UQQ2"/>
<keyword evidence="5" id="KW-0165">Cleavage on pair of basic residues</keyword>
<dbReference type="InterPro" id="IPR055355">
    <property type="entry name" value="ZP-C"/>
</dbReference>
<keyword evidence="2" id="KW-1003">Cell membrane</keyword>
<keyword evidence="11" id="KW-0278">Fertilization</keyword>
<dbReference type="InterPro" id="IPR042235">
    <property type="entry name" value="ZP-C_dom"/>
</dbReference>
<gene>
    <name evidence="22" type="primary">LOC115056168</name>
</gene>
<evidence type="ECO:0000313" key="23">
    <source>
        <dbReference type="Proteomes" id="UP000472264"/>
    </source>
</evidence>
<keyword evidence="6" id="KW-0812">Transmembrane</keyword>
<dbReference type="RefSeq" id="XP_029378287.1">
    <property type="nucleotide sequence ID" value="XM_029522427.1"/>
</dbReference>
<feature type="compositionally biased region" description="Polar residues" evidence="18">
    <location>
        <begin position="54"/>
        <end position="69"/>
    </location>
</feature>